<dbReference type="PROSITE" id="PS00383">
    <property type="entry name" value="TYR_PHOSPHATASE_1"/>
    <property type="match status" value="1"/>
</dbReference>
<evidence type="ECO:0000313" key="2">
    <source>
        <dbReference type="EMBL" id="QEM41966.1"/>
    </source>
</evidence>
<accession>A0A5C1K7P6</accession>
<protein>
    <recommendedName>
        <fullName evidence="1">Tyrosine specific protein phosphatases domain-containing protein</fullName>
    </recommendedName>
</protein>
<dbReference type="RefSeq" id="YP_010660977.1">
    <property type="nucleotide sequence ID" value="NC_070882.1"/>
</dbReference>
<dbReference type="InterPro" id="IPR000387">
    <property type="entry name" value="Tyr_Pase_dom"/>
</dbReference>
<dbReference type="EMBL" id="MN103543">
    <property type="protein sequence ID" value="QEM41966.1"/>
    <property type="molecule type" value="Genomic_DNA"/>
</dbReference>
<dbReference type="InterPro" id="IPR016130">
    <property type="entry name" value="Tyr_Pase_AS"/>
</dbReference>
<dbReference type="Proteomes" id="UP000322144">
    <property type="component" value="Segment"/>
</dbReference>
<name>A0A5C1K7P6_9CAUD</name>
<evidence type="ECO:0000313" key="3">
    <source>
        <dbReference type="Proteomes" id="UP000322144"/>
    </source>
</evidence>
<evidence type="ECO:0000259" key="1">
    <source>
        <dbReference type="PROSITE" id="PS50056"/>
    </source>
</evidence>
<keyword evidence="3" id="KW-1185">Reference proteome</keyword>
<sequence length="138" mass="15915">MRRVKFYSRLAAQALTDESYIISIRCPEQDVKFVREHKAVLVLVFDDVEDYVDNRYQMFDYVHADKILTFIDKIPDGETLIVHCEAGVSRSAAVAKFLQGIGWEVKTDRFCNGKLDMANGRVYGMLRTVHYSRSKNEA</sequence>
<organism evidence="2 3">
    <name type="scientific">Pseudomonas phage vB_PaeM_PS119XW</name>
    <dbReference type="NCBI Taxonomy" id="2601632"/>
    <lineage>
        <taxon>Viruses</taxon>
        <taxon>Duplodnaviria</taxon>
        <taxon>Heunggongvirae</taxon>
        <taxon>Uroviricota</taxon>
        <taxon>Caudoviricetes</taxon>
        <taxon>Chimalliviridae</taxon>
        <taxon>Pawinskivirus</taxon>
        <taxon>Pawinskivirus PS119XW</taxon>
    </lineage>
</organism>
<feature type="domain" description="Tyrosine specific protein phosphatases" evidence="1">
    <location>
        <begin position="65"/>
        <end position="94"/>
    </location>
</feature>
<dbReference type="InterPro" id="IPR029021">
    <property type="entry name" value="Prot-tyrosine_phosphatase-like"/>
</dbReference>
<proteinExistence type="predicted"/>
<reference evidence="2 3" key="1">
    <citation type="submission" date="2019-06" db="EMBL/GenBank/DDBJ databases">
        <title>A distant relative of Phikzvirus genus phages from a therapeutic phage collection.</title>
        <authorList>
            <person name="Hejnowicz M.S."/>
            <person name="Dabrowski K."/>
            <person name="Gawor J."/>
            <person name="Weber-Dabrowska B."/>
            <person name="Gromadka R."/>
            <person name="Lobocka M.B."/>
        </authorList>
    </citation>
    <scope>NUCLEOTIDE SEQUENCE [LARGE SCALE GENOMIC DNA]</scope>
</reference>
<dbReference type="GeneID" id="77936987"/>
<dbReference type="SUPFAM" id="SSF52799">
    <property type="entry name" value="(Phosphotyrosine protein) phosphatases II"/>
    <property type="match status" value="1"/>
</dbReference>
<dbReference type="PROSITE" id="PS50056">
    <property type="entry name" value="TYR_PHOSPHATASE_2"/>
    <property type="match status" value="1"/>
</dbReference>
<dbReference type="KEGG" id="vg:77936987"/>
<dbReference type="Gene3D" id="3.90.190.10">
    <property type="entry name" value="Protein tyrosine phosphatase superfamily"/>
    <property type="match status" value="1"/>
</dbReference>